<gene>
    <name evidence="3" type="ORF">FEM48_Zijuj01G0223000</name>
</gene>
<dbReference type="Pfam" id="PF08268">
    <property type="entry name" value="FBA_3"/>
    <property type="match status" value="1"/>
</dbReference>
<dbReference type="Proteomes" id="UP000813462">
    <property type="component" value="Unassembled WGS sequence"/>
</dbReference>
<dbReference type="AlphaFoldDB" id="A0A978W3V7"/>
<reference evidence="3" key="1">
    <citation type="journal article" date="2021" name="Front. Plant Sci.">
        <title>Chromosome-Scale Genome Assembly for Chinese Sour Jujube and Insights Into Its Genome Evolution and Domestication Signature.</title>
        <authorList>
            <person name="Shen L.-Y."/>
            <person name="Luo H."/>
            <person name="Wang X.-L."/>
            <person name="Wang X.-M."/>
            <person name="Qiu X.-J."/>
            <person name="Liu H."/>
            <person name="Zhou S.-S."/>
            <person name="Jia K.-H."/>
            <person name="Nie S."/>
            <person name="Bao Y.-T."/>
            <person name="Zhang R.-G."/>
            <person name="Yun Q.-Z."/>
            <person name="Chai Y.-H."/>
            <person name="Lu J.-Y."/>
            <person name="Li Y."/>
            <person name="Zhao S.-W."/>
            <person name="Mao J.-F."/>
            <person name="Jia S.-G."/>
            <person name="Mao Y.-M."/>
        </authorList>
    </citation>
    <scope>NUCLEOTIDE SEQUENCE</scope>
    <source>
        <strain evidence="3">AT0</strain>
        <tissue evidence="3">Leaf</tissue>
    </source>
</reference>
<dbReference type="EMBL" id="JAEACU010000001">
    <property type="protein sequence ID" value="KAH7546641.1"/>
    <property type="molecule type" value="Genomic_DNA"/>
</dbReference>
<feature type="domain" description="F-box" evidence="1">
    <location>
        <begin position="39"/>
        <end position="75"/>
    </location>
</feature>
<dbReference type="InterPro" id="IPR011043">
    <property type="entry name" value="Gal_Oxase/kelch_b-propeller"/>
</dbReference>
<dbReference type="NCBIfam" id="TIGR01640">
    <property type="entry name" value="F_box_assoc_1"/>
    <property type="match status" value="1"/>
</dbReference>
<dbReference type="PANTHER" id="PTHR31672">
    <property type="entry name" value="BNACNNG10540D PROTEIN"/>
    <property type="match status" value="1"/>
</dbReference>
<sequence length="427" mass="48511">MDKAIDMPIQRRKCKHIGRTKSKHTRRSKGNWNEVQFTIDIVTNILSRIPVQGLLLFKTVSKLWNGLISSSNFKKLQLTWSRDNPMYILYPYTDAKPKMYVLDEYGDVDEMITLPGCENVSDLSMICSYDGLVCFINYLPVSNKSEKNLTELEIRMCNPATREVLLLPKSSPSVKQLAVGVAFGPETGCYKVFRFFLSKSESEPESDSEAEAESPNICIESECDIYSSATGTWRGIGRVPHRPMGSNHVYVDGKVYWFVASKNNRDVAGSILSVDMEENFSTMSLPDFVTEHSFLVDFDGCLSLVVVYDEDLIINIWDLTDSNESEWDLKCSDAIPYTGIECTDSLTVIRGEVFLITTNYFFIFYPKENIWRKLALGDELEVEFPVGDIPQSKEILVLKLTIVEVNHQLDGELQACPLWSVDVRVLR</sequence>
<organism evidence="3 4">
    <name type="scientific">Ziziphus jujuba var. spinosa</name>
    <dbReference type="NCBI Taxonomy" id="714518"/>
    <lineage>
        <taxon>Eukaryota</taxon>
        <taxon>Viridiplantae</taxon>
        <taxon>Streptophyta</taxon>
        <taxon>Embryophyta</taxon>
        <taxon>Tracheophyta</taxon>
        <taxon>Spermatophyta</taxon>
        <taxon>Magnoliopsida</taxon>
        <taxon>eudicotyledons</taxon>
        <taxon>Gunneridae</taxon>
        <taxon>Pentapetalae</taxon>
        <taxon>rosids</taxon>
        <taxon>fabids</taxon>
        <taxon>Rosales</taxon>
        <taxon>Rhamnaceae</taxon>
        <taxon>Paliureae</taxon>
        <taxon>Ziziphus</taxon>
    </lineage>
</organism>
<dbReference type="InterPro" id="IPR050796">
    <property type="entry name" value="SCF_F-box_component"/>
</dbReference>
<evidence type="ECO:0000313" key="4">
    <source>
        <dbReference type="Proteomes" id="UP000813462"/>
    </source>
</evidence>
<evidence type="ECO:0000259" key="2">
    <source>
        <dbReference type="Pfam" id="PF08268"/>
    </source>
</evidence>
<dbReference type="InterPro" id="IPR017451">
    <property type="entry name" value="F-box-assoc_interact_dom"/>
</dbReference>
<dbReference type="Pfam" id="PF00646">
    <property type="entry name" value="F-box"/>
    <property type="match status" value="1"/>
</dbReference>
<dbReference type="InterPro" id="IPR036047">
    <property type="entry name" value="F-box-like_dom_sf"/>
</dbReference>
<dbReference type="InterPro" id="IPR001810">
    <property type="entry name" value="F-box_dom"/>
</dbReference>
<comment type="caution">
    <text evidence="3">The sequence shown here is derived from an EMBL/GenBank/DDBJ whole genome shotgun (WGS) entry which is preliminary data.</text>
</comment>
<name>A0A978W3V7_ZIZJJ</name>
<proteinExistence type="predicted"/>
<evidence type="ECO:0000259" key="1">
    <source>
        <dbReference type="Pfam" id="PF00646"/>
    </source>
</evidence>
<dbReference type="SUPFAM" id="SSF81383">
    <property type="entry name" value="F-box domain"/>
    <property type="match status" value="1"/>
</dbReference>
<feature type="domain" description="F-box associated beta-propeller type 3" evidence="2">
    <location>
        <begin position="125"/>
        <end position="374"/>
    </location>
</feature>
<dbReference type="InterPro" id="IPR013187">
    <property type="entry name" value="F-box-assoc_dom_typ3"/>
</dbReference>
<accession>A0A978W3V7</accession>
<dbReference type="SUPFAM" id="SSF50965">
    <property type="entry name" value="Galactose oxidase, central domain"/>
    <property type="match status" value="1"/>
</dbReference>
<protein>
    <submittedName>
        <fullName evidence="3">Uncharacterized protein</fullName>
    </submittedName>
</protein>
<evidence type="ECO:0000313" key="3">
    <source>
        <dbReference type="EMBL" id="KAH7546641.1"/>
    </source>
</evidence>
<dbReference type="PANTHER" id="PTHR31672:SF2">
    <property type="entry name" value="F-BOX DOMAIN-CONTAINING PROTEIN"/>
    <property type="match status" value="1"/>
</dbReference>